<dbReference type="SUPFAM" id="SSF48452">
    <property type="entry name" value="TPR-like"/>
    <property type="match status" value="1"/>
</dbReference>
<accession>A0A6H0Y4A5</accession>
<protein>
    <recommendedName>
        <fullName evidence="6">SGTA homodimerisation domain-containing protein</fullName>
    </recommendedName>
</protein>
<dbReference type="FunFam" id="1.20.5.420:FF:000005">
    <property type="entry name" value="Hsc70 cochaperone (SGT), putative"/>
    <property type="match status" value="1"/>
</dbReference>
<feature type="domain" description="SGTA homodimerisation" evidence="6">
    <location>
        <begin position="3"/>
        <end position="67"/>
    </location>
</feature>
<dbReference type="AlphaFoldDB" id="A0A6H0Y4A5"/>
<feature type="compositionally biased region" description="Acidic residues" evidence="5">
    <location>
        <begin position="232"/>
        <end position="241"/>
    </location>
</feature>
<dbReference type="Proteomes" id="UP000503462">
    <property type="component" value="Chromosome 5"/>
</dbReference>
<evidence type="ECO:0000256" key="1">
    <source>
        <dbReference type="ARBA" id="ARBA00008175"/>
    </source>
</evidence>
<dbReference type="GO" id="GO:0060090">
    <property type="term" value="F:molecular adaptor activity"/>
    <property type="evidence" value="ECO:0007669"/>
    <property type="project" value="TreeGrafter"/>
</dbReference>
<evidence type="ECO:0000259" key="6">
    <source>
        <dbReference type="Pfam" id="PF16546"/>
    </source>
</evidence>
<evidence type="ECO:0000256" key="5">
    <source>
        <dbReference type="SAM" id="MobiDB-lite"/>
    </source>
</evidence>
<keyword evidence="8" id="KW-1185">Reference proteome</keyword>
<evidence type="ECO:0000256" key="2">
    <source>
        <dbReference type="ARBA" id="ARBA00022737"/>
    </source>
</evidence>
<evidence type="ECO:0000313" key="8">
    <source>
        <dbReference type="Proteomes" id="UP000503462"/>
    </source>
</evidence>
<dbReference type="Gene3D" id="1.20.5.420">
    <property type="entry name" value="Immunoglobulin FC, subunit C"/>
    <property type="match status" value="1"/>
</dbReference>
<feature type="region of interest" description="Disordered" evidence="5">
    <location>
        <begin position="77"/>
        <end position="121"/>
    </location>
</feature>
<dbReference type="GO" id="GO:0016020">
    <property type="term" value="C:membrane"/>
    <property type="evidence" value="ECO:0007669"/>
    <property type="project" value="TreeGrafter"/>
</dbReference>
<dbReference type="PROSITE" id="PS50005">
    <property type="entry name" value="TPR"/>
    <property type="match status" value="1"/>
</dbReference>
<evidence type="ECO:0000256" key="3">
    <source>
        <dbReference type="ARBA" id="ARBA00022803"/>
    </source>
</evidence>
<feature type="repeat" description="TPR" evidence="4">
    <location>
        <begin position="110"/>
        <end position="143"/>
    </location>
</feature>
<dbReference type="PANTHER" id="PTHR45831:SF2">
    <property type="entry name" value="LD24721P"/>
    <property type="match status" value="1"/>
</dbReference>
<name>A0A6H0Y4A5_9PEZI</name>
<evidence type="ECO:0000256" key="4">
    <source>
        <dbReference type="PROSITE-ProRule" id="PRU00339"/>
    </source>
</evidence>
<dbReference type="InterPro" id="IPR019734">
    <property type="entry name" value="TPR_rpt"/>
</dbReference>
<reference evidence="7 8" key="1">
    <citation type="journal article" date="2016" name="Sci. Rep.">
        <title>Peltaster fructicola genome reveals evolution from an invasive phytopathogen to an ectophytic parasite.</title>
        <authorList>
            <person name="Xu C."/>
            <person name="Chen H."/>
            <person name="Gleason M.L."/>
            <person name="Xu J.R."/>
            <person name="Liu H."/>
            <person name="Zhang R."/>
            <person name="Sun G."/>
        </authorList>
    </citation>
    <scope>NUCLEOTIDE SEQUENCE [LARGE SCALE GENOMIC DNA]</scope>
    <source>
        <strain evidence="7 8">LNHT1506</strain>
    </source>
</reference>
<dbReference type="EMBL" id="CP051143">
    <property type="protein sequence ID" value="QIX01852.1"/>
    <property type="molecule type" value="Genomic_DNA"/>
</dbReference>
<dbReference type="GO" id="GO:0072380">
    <property type="term" value="C:TRC complex"/>
    <property type="evidence" value="ECO:0007669"/>
    <property type="project" value="TreeGrafter"/>
</dbReference>
<feature type="compositionally biased region" description="Low complexity" evidence="5">
    <location>
        <begin position="77"/>
        <end position="92"/>
    </location>
</feature>
<sequence>MASKQRLALAIIDFLNSSLKDGALSPEDRDSIEVATNCISEAFHVDPSDDAAMRDALGGQNLLSIYSVYEKLKGKSAPSSAAPTAAAQAAPSGESTVPKPGQTGGPTEESEKLKGQGNSAMQRKDYPAAIELYTKALEIAPLNPIYLSNRAAAYSAGNDHELAKNDAELAVAADPKYTKAWSRLGLALFALGDAKGSMDAYQKGIDAEGNGGSDAMKKGFETAKRRVEAEGAMDVDDDDADPMTARSAPGGQPDLGGLGGLASMLGGGGGGMPDLGSIMQNPMMRQMAQNLMSNPDMMNNLMNNPQLRDLAGRFGGGGGGGAGGAGGAGGMPNLSELMNDPNIADMARNFMGSMGGAGRGA</sequence>
<proteinExistence type="inferred from homology"/>
<evidence type="ECO:0000313" key="7">
    <source>
        <dbReference type="EMBL" id="QIX01852.1"/>
    </source>
</evidence>
<dbReference type="Pfam" id="PF16546">
    <property type="entry name" value="SGTA_dimer"/>
    <property type="match status" value="1"/>
</dbReference>
<dbReference type="Gene3D" id="1.25.40.10">
    <property type="entry name" value="Tetratricopeptide repeat domain"/>
    <property type="match status" value="1"/>
</dbReference>
<dbReference type="InterPro" id="IPR032374">
    <property type="entry name" value="SGTA_dimer"/>
</dbReference>
<comment type="similarity">
    <text evidence="1">Belongs to the SGT family.</text>
</comment>
<keyword evidence="2" id="KW-0677">Repeat</keyword>
<dbReference type="SMART" id="SM00028">
    <property type="entry name" value="TPR"/>
    <property type="match status" value="3"/>
</dbReference>
<dbReference type="GO" id="GO:0006620">
    <property type="term" value="P:post-translational protein targeting to endoplasmic reticulum membrane"/>
    <property type="evidence" value="ECO:0007669"/>
    <property type="project" value="TreeGrafter"/>
</dbReference>
<dbReference type="InterPro" id="IPR013105">
    <property type="entry name" value="TPR_2"/>
</dbReference>
<dbReference type="Pfam" id="PF13432">
    <property type="entry name" value="TPR_16"/>
    <property type="match status" value="1"/>
</dbReference>
<dbReference type="InterPro" id="IPR011990">
    <property type="entry name" value="TPR-like_helical_dom_sf"/>
</dbReference>
<organism evidence="7 8">
    <name type="scientific">Peltaster fructicola</name>
    <dbReference type="NCBI Taxonomy" id="286661"/>
    <lineage>
        <taxon>Eukaryota</taxon>
        <taxon>Fungi</taxon>
        <taxon>Dikarya</taxon>
        <taxon>Ascomycota</taxon>
        <taxon>Pezizomycotina</taxon>
        <taxon>Dothideomycetes</taxon>
        <taxon>Dothideomycetes incertae sedis</taxon>
        <taxon>Peltaster</taxon>
    </lineage>
</organism>
<dbReference type="Pfam" id="PF07719">
    <property type="entry name" value="TPR_2"/>
    <property type="match status" value="1"/>
</dbReference>
<feature type="region of interest" description="Disordered" evidence="5">
    <location>
        <begin position="232"/>
        <end position="255"/>
    </location>
</feature>
<keyword evidence="3 4" id="KW-0802">TPR repeat</keyword>
<dbReference type="PANTHER" id="PTHR45831">
    <property type="entry name" value="LD24721P"/>
    <property type="match status" value="1"/>
</dbReference>
<dbReference type="OrthoDB" id="2335338at2759"/>
<gene>
    <name evidence="7" type="ORF">AMS68_007369</name>
</gene>
<dbReference type="InterPro" id="IPR047150">
    <property type="entry name" value="SGT"/>
</dbReference>
<dbReference type="FunFam" id="1.25.40.10:FF:000207">
    <property type="entry name" value="Small glutamine-rich tetratricopeptide repeat-containing protein"/>
    <property type="match status" value="1"/>
</dbReference>